<dbReference type="Pfam" id="PF00753">
    <property type="entry name" value="Lactamase_B"/>
    <property type="match status" value="1"/>
</dbReference>
<dbReference type="Gene3D" id="1.10.10.10">
    <property type="entry name" value="Winged helix-like DNA-binding domain superfamily/Winged helix DNA-binding domain"/>
    <property type="match status" value="1"/>
</dbReference>
<proteinExistence type="predicted"/>
<dbReference type="InterPro" id="IPR041516">
    <property type="entry name" value="LACTB2_WH"/>
</dbReference>
<keyword evidence="3" id="KW-1185">Reference proteome</keyword>
<dbReference type="InterPro" id="IPR001279">
    <property type="entry name" value="Metallo-B-lactamas"/>
</dbReference>
<feature type="domain" description="Metallo-beta-lactamase" evidence="1">
    <location>
        <begin position="325"/>
        <end position="522"/>
    </location>
</feature>
<accession>D3AVM6</accession>
<dbReference type="EMBL" id="ADBJ01000002">
    <property type="protein sequence ID" value="EFA86349.1"/>
    <property type="molecule type" value="Genomic_DNA"/>
</dbReference>
<evidence type="ECO:0000313" key="2">
    <source>
        <dbReference type="EMBL" id="EFA86349.1"/>
    </source>
</evidence>
<protein>
    <recommendedName>
        <fullName evidence="1">Metallo-beta-lactamase domain-containing protein</fullName>
    </recommendedName>
</protein>
<dbReference type="AlphaFoldDB" id="D3AVM6"/>
<dbReference type="InterPro" id="IPR050662">
    <property type="entry name" value="Sec-metab_biosynth-thioest"/>
</dbReference>
<gene>
    <name evidence="2" type="ORF">PPL_00141</name>
</gene>
<reference evidence="2 3" key="1">
    <citation type="journal article" date="2011" name="Genome Res.">
        <title>Phylogeny-wide analysis of social amoeba genomes highlights ancient origins for complex intercellular communication.</title>
        <authorList>
            <person name="Heidel A.J."/>
            <person name="Lawal H.M."/>
            <person name="Felder M."/>
            <person name="Schilde C."/>
            <person name="Helps N.R."/>
            <person name="Tunggal B."/>
            <person name="Rivero F."/>
            <person name="John U."/>
            <person name="Schleicher M."/>
            <person name="Eichinger L."/>
            <person name="Platzer M."/>
            <person name="Noegel A.A."/>
            <person name="Schaap P."/>
            <person name="Gloeckner G."/>
        </authorList>
    </citation>
    <scope>NUCLEOTIDE SEQUENCE [LARGE SCALE GENOMIC DNA]</scope>
    <source>
        <strain evidence="3">ATCC 26659 / Pp 5 / PN500</strain>
    </source>
</reference>
<dbReference type="InterPro" id="IPR036388">
    <property type="entry name" value="WH-like_DNA-bd_sf"/>
</dbReference>
<dbReference type="Proteomes" id="UP000001396">
    <property type="component" value="Unassembled WGS sequence"/>
</dbReference>
<comment type="caution">
    <text evidence="2">The sequence shown here is derived from an EMBL/GenBank/DDBJ whole genome shotgun (WGS) entry which is preliminary data.</text>
</comment>
<sequence>MFRKLLLLNVISNSKSIYKQLGSYKYFVNSIFNTYIVVDKDRTYSSSSSSSNNSSGNNKFIKDNSFIIGTDRSKTTVHCNSNSNSHSHSHSKMQCTTSNQSIWSSFILFDQTTERYLLIKNNNGETNTSVDQAIPQNFYGFPSLNILEQQKDQKQQEEQLTFLNQFVKVVGNEKKDCIFFIGNLLAPFYAFQLKRQLINYYLVAIKDDKQIDLEKLQQLFPNHSYQWIDCKDNNLLESKFNDTTSGSGGQWLTTPETRRVSNVVCSLTRDNLHLLMNTNNTSSDGDTTALKREDDNHVGIYTPLEYAPGIESVPIVSNTVVPFFSTNLIVCRDGADLLLVDPGASEKGKQHFENILQSSRLNDVKPENVTVFLTHEHKDHWEGLPVVEKHFPTARLVSHQECIDVVNDYTTLKKVAVTGQQFSRRLSAVITSENESAEYQPIDNANSIVVGKKIFDVVATPGHTSNSLCLFERKSRTLIAGDHIVGWGSTVLDDRNGSMKKYLESTQSMIDVLQPKIALPAHGPACYDPILLLQTFIKHRLAREKSILEAYKSGQTTLQQLLSAVYRDLDPKLHQLAMMNIRLHLDKLKEDGAI</sequence>
<name>D3AVM6_HETP5</name>
<dbReference type="Gene3D" id="3.60.15.10">
    <property type="entry name" value="Ribonuclease Z/Hydroxyacylglutathione hydrolase-like"/>
    <property type="match status" value="1"/>
</dbReference>
<dbReference type="OMA" id="HKDHWEG"/>
<dbReference type="Pfam" id="PF17778">
    <property type="entry name" value="WHD_BLACT"/>
    <property type="match status" value="1"/>
</dbReference>
<dbReference type="GeneID" id="31355675"/>
<evidence type="ECO:0000259" key="1">
    <source>
        <dbReference type="SMART" id="SM00849"/>
    </source>
</evidence>
<dbReference type="InParanoid" id="D3AVM6"/>
<dbReference type="SUPFAM" id="SSF56281">
    <property type="entry name" value="Metallo-hydrolase/oxidoreductase"/>
    <property type="match status" value="1"/>
</dbReference>
<dbReference type="PANTHER" id="PTHR23131:SF0">
    <property type="entry name" value="ENDORIBONUCLEASE LACTB2"/>
    <property type="match status" value="1"/>
</dbReference>
<dbReference type="RefSeq" id="XP_020438454.1">
    <property type="nucleotide sequence ID" value="XM_020571180.1"/>
</dbReference>
<organism evidence="2 3">
    <name type="scientific">Heterostelium pallidum (strain ATCC 26659 / Pp 5 / PN500)</name>
    <name type="common">Cellular slime mold</name>
    <name type="synonym">Polysphondylium pallidum</name>
    <dbReference type="NCBI Taxonomy" id="670386"/>
    <lineage>
        <taxon>Eukaryota</taxon>
        <taxon>Amoebozoa</taxon>
        <taxon>Evosea</taxon>
        <taxon>Eumycetozoa</taxon>
        <taxon>Dictyostelia</taxon>
        <taxon>Acytosteliales</taxon>
        <taxon>Acytosteliaceae</taxon>
        <taxon>Heterostelium</taxon>
    </lineage>
</organism>
<dbReference type="SMART" id="SM00849">
    <property type="entry name" value="Lactamase_B"/>
    <property type="match status" value="1"/>
</dbReference>
<evidence type="ECO:0000313" key="3">
    <source>
        <dbReference type="Proteomes" id="UP000001396"/>
    </source>
</evidence>
<dbReference type="InterPro" id="IPR036866">
    <property type="entry name" value="RibonucZ/Hydroxyglut_hydro"/>
</dbReference>
<dbReference type="PANTHER" id="PTHR23131">
    <property type="entry name" value="ENDORIBONUCLEASE LACTB2"/>
    <property type="match status" value="1"/>
</dbReference>
<dbReference type="STRING" id="670386.D3AVM6"/>